<dbReference type="Gene3D" id="3.40.50.150">
    <property type="entry name" value="Vaccinia Virus protein VP39"/>
    <property type="match status" value="1"/>
</dbReference>
<dbReference type="InterPro" id="IPR030391">
    <property type="entry name" value="MeTrfase_TrmA_CS"/>
</dbReference>
<evidence type="ECO:0000256" key="1">
    <source>
        <dbReference type="ARBA" id="ARBA00022603"/>
    </source>
</evidence>
<dbReference type="InterPro" id="IPR012340">
    <property type="entry name" value="NA-bd_OB-fold"/>
</dbReference>
<dbReference type="EMBL" id="JAGMVS010000038">
    <property type="protein sequence ID" value="MCM2436678.1"/>
    <property type="molecule type" value="Genomic_DNA"/>
</dbReference>
<evidence type="ECO:0000256" key="2">
    <source>
        <dbReference type="ARBA" id="ARBA00022679"/>
    </source>
</evidence>
<accession>A0ABT0VFS7</accession>
<feature type="binding site" evidence="4">
    <location>
        <position position="385"/>
    </location>
    <ligand>
        <name>S-adenosyl-L-methionine</name>
        <dbReference type="ChEBI" id="CHEBI:59789"/>
    </ligand>
</feature>
<dbReference type="InterPro" id="IPR030390">
    <property type="entry name" value="MeTrfase_TrmA_AS"/>
</dbReference>
<feature type="binding site" evidence="4">
    <location>
        <position position="287"/>
    </location>
    <ligand>
        <name>S-adenosyl-L-methionine</name>
        <dbReference type="ChEBI" id="CHEBI:59789"/>
    </ligand>
</feature>
<keyword evidence="1 4" id="KW-0489">Methyltransferase</keyword>
<dbReference type="InterPro" id="IPR010280">
    <property type="entry name" value="U5_MeTrfase_fam"/>
</dbReference>
<evidence type="ECO:0000256" key="3">
    <source>
        <dbReference type="ARBA" id="ARBA00022691"/>
    </source>
</evidence>
<keyword evidence="8" id="KW-1185">Reference proteome</keyword>
<dbReference type="Gene3D" id="2.40.50.140">
    <property type="entry name" value="Nucleic acid-binding proteins"/>
    <property type="match status" value="1"/>
</dbReference>
<dbReference type="InterPro" id="IPR029063">
    <property type="entry name" value="SAM-dependent_MTases_sf"/>
</dbReference>
<dbReference type="CDD" id="cd02440">
    <property type="entry name" value="AdoMet_MTases"/>
    <property type="match status" value="1"/>
</dbReference>
<evidence type="ECO:0000313" key="8">
    <source>
        <dbReference type="Proteomes" id="UP001057481"/>
    </source>
</evidence>
<comment type="similarity">
    <text evidence="4">Belongs to the class I-like SAM-binding methyltransferase superfamily. RNA M5U methyltransferase family.</text>
</comment>
<evidence type="ECO:0000259" key="6">
    <source>
        <dbReference type="PROSITE" id="PS50926"/>
    </source>
</evidence>
<dbReference type="PANTHER" id="PTHR11061">
    <property type="entry name" value="RNA M5U METHYLTRANSFERASE"/>
    <property type="match status" value="1"/>
</dbReference>
<keyword evidence="2 4" id="KW-0808">Transferase</keyword>
<evidence type="ECO:0000313" key="7">
    <source>
        <dbReference type="EMBL" id="MCM2436678.1"/>
    </source>
</evidence>
<feature type="binding site" evidence="4">
    <location>
        <position position="316"/>
    </location>
    <ligand>
        <name>S-adenosyl-L-methionine</name>
        <dbReference type="ChEBI" id="CHEBI:59789"/>
    </ligand>
</feature>
<dbReference type="PANTHER" id="PTHR11061:SF30">
    <property type="entry name" value="TRNA (URACIL(54)-C(5))-METHYLTRANSFERASE"/>
    <property type="match status" value="1"/>
</dbReference>
<dbReference type="PROSITE" id="PS01231">
    <property type="entry name" value="TRMA_2"/>
    <property type="match status" value="1"/>
</dbReference>
<feature type="active site" description="Nucleophile" evidence="4">
    <location>
        <position position="412"/>
    </location>
</feature>
<dbReference type="Pfam" id="PF01938">
    <property type="entry name" value="TRAM"/>
    <property type="match status" value="1"/>
</dbReference>
<dbReference type="GO" id="GO:0008168">
    <property type="term" value="F:methyltransferase activity"/>
    <property type="evidence" value="ECO:0007669"/>
    <property type="project" value="UniProtKB-KW"/>
</dbReference>
<dbReference type="Gene3D" id="2.40.50.1070">
    <property type="match status" value="1"/>
</dbReference>
<evidence type="ECO:0000256" key="4">
    <source>
        <dbReference type="PROSITE-ProRule" id="PRU01024"/>
    </source>
</evidence>
<dbReference type="SUPFAM" id="SSF50249">
    <property type="entry name" value="Nucleic acid-binding proteins"/>
    <property type="match status" value="1"/>
</dbReference>
<dbReference type="RefSeq" id="WP_205143124.1">
    <property type="nucleotide sequence ID" value="NZ_JAFBDN010000003.1"/>
</dbReference>
<protein>
    <submittedName>
        <fullName evidence="7">23S rRNA (Uracil(1939)-C(5))-methyltransferase RlmD</fullName>
        <ecNumber evidence="7">2.1.1.190</ecNumber>
    </submittedName>
</protein>
<dbReference type="SUPFAM" id="SSF53335">
    <property type="entry name" value="S-adenosyl-L-methionine-dependent methyltransferases"/>
    <property type="match status" value="1"/>
</dbReference>
<dbReference type="PROSITE" id="PS01230">
    <property type="entry name" value="TRMA_1"/>
    <property type="match status" value="1"/>
</dbReference>
<proteinExistence type="inferred from homology"/>
<sequence length="457" mass="51030">MSKKIAPVKKNDQFEADIIDLTYQGMGVAKLGDFPVFVANSIPGERVVVGITKVASSYAFGRVVKVLQESEDRNHDIDNALVTTGIAPLANLKYPAQLTFKQKQIQELLKKQHIEAEVAATLGMENPFGYRNKAQIPVREIKGQIETGFYRRNSHNLVPIEDYFIQDPKIDEAVLIVRDLLRKYHLSAYDEVNHRGVVRTVMVRRGYYSHEMMIVIVTKSKKLPMQEVLVDEIRQALPEVTSIMQNVNPDKTNVIMGEKNNLLWGNKVIFDNLLGLKFAIGPNSFYQVNPQTTEKLYTLAAEKAELTGTETVIDAYSGIGTISLTIAKHVAQVYGVEIVPGAVDDAKRNADINGIKNAKFVLGKAEEQMIKWAAEGLKPDVIFLDPPRKGLTPELIEAVGIMKPKKIVYVSCNPATLVRDLDEFINTGYQIDGAIQPVDQFPQTTHVESVTVLERQK</sequence>
<dbReference type="GO" id="GO:0032259">
    <property type="term" value="P:methylation"/>
    <property type="evidence" value="ECO:0007669"/>
    <property type="project" value="UniProtKB-KW"/>
</dbReference>
<evidence type="ECO:0000256" key="5">
    <source>
        <dbReference type="PROSITE-ProRule" id="PRU10015"/>
    </source>
</evidence>
<feature type="binding site" evidence="4">
    <location>
        <position position="337"/>
    </location>
    <ligand>
        <name>S-adenosyl-L-methionine</name>
        <dbReference type="ChEBI" id="CHEBI:59789"/>
    </ligand>
</feature>
<dbReference type="NCBIfam" id="TIGR00479">
    <property type="entry name" value="rumA"/>
    <property type="match status" value="1"/>
</dbReference>
<comment type="caution">
    <text evidence="7">The sequence shown here is derived from an EMBL/GenBank/DDBJ whole genome shotgun (WGS) entry which is preliminary data.</text>
</comment>
<organism evidence="7 8">
    <name type="scientific">Periweissella beninensis</name>
    <dbReference type="NCBI Taxonomy" id="504936"/>
    <lineage>
        <taxon>Bacteria</taxon>
        <taxon>Bacillati</taxon>
        <taxon>Bacillota</taxon>
        <taxon>Bacilli</taxon>
        <taxon>Lactobacillales</taxon>
        <taxon>Lactobacillaceae</taxon>
        <taxon>Periweissella</taxon>
    </lineage>
</organism>
<gene>
    <name evidence="7" type="primary">rlmD</name>
    <name evidence="7" type="ORF">KAK10_01860</name>
</gene>
<dbReference type="Proteomes" id="UP001057481">
    <property type="component" value="Unassembled WGS sequence"/>
</dbReference>
<dbReference type="EC" id="2.1.1.190" evidence="7"/>
<dbReference type="InterPro" id="IPR002792">
    <property type="entry name" value="TRAM_dom"/>
</dbReference>
<dbReference type="PROSITE" id="PS50926">
    <property type="entry name" value="TRAM"/>
    <property type="match status" value="1"/>
</dbReference>
<name>A0ABT0VFS7_9LACO</name>
<feature type="active site" evidence="5">
    <location>
        <position position="412"/>
    </location>
</feature>
<reference evidence="7" key="1">
    <citation type="submission" date="2021-04" db="EMBL/GenBank/DDBJ databases">
        <title>Taxonomic assessment of Weissella genus.</title>
        <authorList>
            <person name="Fanelli F."/>
            <person name="Chieffi D."/>
            <person name="Dell'Aquila A."/>
            <person name="Gyu-Sung C."/>
            <person name="Franz C.M.A.P."/>
            <person name="Fusco V."/>
        </authorList>
    </citation>
    <scope>NUCLEOTIDE SEQUENCE</scope>
    <source>
        <strain evidence="7">LMG 25373</strain>
    </source>
</reference>
<dbReference type="Pfam" id="PF05958">
    <property type="entry name" value="tRNA_U5-meth_tr"/>
    <property type="match status" value="1"/>
</dbReference>
<feature type="domain" description="TRAM" evidence="6">
    <location>
        <begin position="7"/>
        <end position="65"/>
    </location>
</feature>
<keyword evidence="3 4" id="KW-0949">S-adenosyl-L-methionine</keyword>
<dbReference type="PROSITE" id="PS51687">
    <property type="entry name" value="SAM_MT_RNA_M5U"/>
    <property type="match status" value="1"/>
</dbReference>